<dbReference type="Proteomes" id="UP001597181">
    <property type="component" value="Unassembled WGS sequence"/>
</dbReference>
<dbReference type="RefSeq" id="WP_343960817.1">
    <property type="nucleotide sequence ID" value="NZ_BAAAKZ010000009.1"/>
</dbReference>
<proteinExistence type="predicted"/>
<keyword evidence="2" id="KW-1185">Reference proteome</keyword>
<reference evidence="2" key="1">
    <citation type="journal article" date="2019" name="Int. J. Syst. Evol. Microbiol.">
        <title>The Global Catalogue of Microorganisms (GCM) 10K type strain sequencing project: providing services to taxonomists for standard genome sequencing and annotation.</title>
        <authorList>
            <consortium name="The Broad Institute Genomics Platform"/>
            <consortium name="The Broad Institute Genome Sequencing Center for Infectious Disease"/>
            <person name="Wu L."/>
            <person name="Ma J."/>
        </authorList>
    </citation>
    <scope>NUCLEOTIDE SEQUENCE [LARGE SCALE GENOMIC DNA]</scope>
    <source>
        <strain evidence="2">CCUG 50213</strain>
    </source>
</reference>
<evidence type="ECO:0000313" key="2">
    <source>
        <dbReference type="Proteomes" id="UP001597181"/>
    </source>
</evidence>
<sequence length="93" mass="10167">MIGLVLLGLAAFGLFGFFVLLGTNKSQKSAEANSAQILDKAFNGEPTVTFKINMQSLKYETVVIGAKERGYKLEHQADGKYGPHTLIFEKLDS</sequence>
<evidence type="ECO:0000313" key="1">
    <source>
        <dbReference type="EMBL" id="MFD1203038.1"/>
    </source>
</evidence>
<gene>
    <name evidence="1" type="ORF">ACFQ3U_14150</name>
</gene>
<organism evidence="1 2">
    <name type="scientific">Leucobacter albus</name>
    <dbReference type="NCBI Taxonomy" id="272210"/>
    <lineage>
        <taxon>Bacteria</taxon>
        <taxon>Bacillati</taxon>
        <taxon>Actinomycetota</taxon>
        <taxon>Actinomycetes</taxon>
        <taxon>Micrococcales</taxon>
        <taxon>Microbacteriaceae</taxon>
        <taxon>Leucobacter</taxon>
    </lineage>
</organism>
<accession>A0ABW3TRE5</accession>
<comment type="caution">
    <text evidence="1">The sequence shown here is derived from an EMBL/GenBank/DDBJ whole genome shotgun (WGS) entry which is preliminary data.</text>
</comment>
<dbReference type="EMBL" id="JBHTLY010000007">
    <property type="protein sequence ID" value="MFD1203038.1"/>
    <property type="molecule type" value="Genomic_DNA"/>
</dbReference>
<name>A0ABW3TRE5_9MICO</name>
<protein>
    <submittedName>
        <fullName evidence="1">Uncharacterized protein</fullName>
    </submittedName>
</protein>